<dbReference type="InterPro" id="IPR027417">
    <property type="entry name" value="P-loop_NTPase"/>
</dbReference>
<dbReference type="GO" id="GO:0006355">
    <property type="term" value="P:regulation of DNA-templated transcription"/>
    <property type="evidence" value="ECO:0007669"/>
    <property type="project" value="InterPro"/>
</dbReference>
<dbReference type="PROSITE" id="PS50043">
    <property type="entry name" value="HTH_LUXR_2"/>
    <property type="match status" value="1"/>
</dbReference>
<evidence type="ECO:0000256" key="2">
    <source>
        <dbReference type="ARBA" id="ARBA00023125"/>
    </source>
</evidence>
<keyword evidence="1" id="KW-0805">Transcription regulation</keyword>
<proteinExistence type="predicted"/>
<organism evidence="5">
    <name type="scientific">Nonomuraea gerenzanensis</name>
    <dbReference type="NCBI Taxonomy" id="93944"/>
    <lineage>
        <taxon>Bacteria</taxon>
        <taxon>Bacillati</taxon>
        <taxon>Actinomycetota</taxon>
        <taxon>Actinomycetes</taxon>
        <taxon>Streptosporangiales</taxon>
        <taxon>Streptosporangiaceae</taxon>
        <taxon>Nonomuraea</taxon>
    </lineage>
</organism>
<dbReference type="InterPro" id="IPR011990">
    <property type="entry name" value="TPR-like_helical_dom_sf"/>
</dbReference>
<dbReference type="CDD" id="cd06170">
    <property type="entry name" value="LuxR_C_like"/>
    <property type="match status" value="1"/>
</dbReference>
<evidence type="ECO:0000259" key="4">
    <source>
        <dbReference type="PROSITE" id="PS50043"/>
    </source>
</evidence>
<dbReference type="PANTHER" id="PTHR44688">
    <property type="entry name" value="DNA-BINDING TRANSCRIPTIONAL ACTIVATOR DEVR_DOSR"/>
    <property type="match status" value="1"/>
</dbReference>
<dbReference type="Gene3D" id="1.10.10.10">
    <property type="entry name" value="Winged helix-like DNA-binding domain superfamily/Winged helix DNA-binding domain"/>
    <property type="match status" value="1"/>
</dbReference>
<reference evidence="5" key="1">
    <citation type="submission" date="2016-04" db="EMBL/GenBank/DDBJ databases">
        <authorList>
            <person name="Evans L.H."/>
            <person name="Alamgir A."/>
            <person name="Owens N."/>
            <person name="Weber N.D."/>
            <person name="Virtaneva K."/>
            <person name="Barbian K."/>
            <person name="Babar A."/>
            <person name="Rosenke K."/>
        </authorList>
    </citation>
    <scope>NUCLEOTIDE SEQUENCE</scope>
    <source>
        <strain evidence="5">Nono1</strain>
    </source>
</reference>
<sequence length="864" mass="94034">MARIKSDADVLPYKVVIPQPPPWLIVRRRIVDRLRRGVQGPLTVVTGPPGTGKTMAAISWATCGAAPGPIAWVTLQRGAERPEVFWPMVLSAFRRAGVAVSGDGDPVAALALHLTERAQPVVLVLDDLSLPADCEVNRDLGRLLRDTHAWLRLVVTARQDPPLPMRRYHLAQELTEVGVEQLAFSERETEQLLAQHKVSLSQASLRTLLARTEGWAAGLRLAAISLEGHPAPDEFVAHFAGDDNSVVAYLMEEVLDAEPEDRRRLLLATSVPERINAELATELAGPVAGRAFAAMVRDNAFAMRLDQGWYRFHPMFADALRLILRHEAPGHLAELDLRAASWFARTGDVHDAVWHAARAGAWPYAARLVVDHLEIGRLLGLRPDHVLGESLRAMPECAPQPEGAPEQAVVTAAMARAGGDEETCAAALDTASALIGRSPAAASPALRLAIGLVRLADPQPRDPDLSRNLTEVEGLLQETPAHSLDQHPEVEALVLAARGSLELRQGRLHEAVAALRAAIEPATRAGGECLYRQCLGQLALAEGLRGRPARACELAAQAEQLPEAGPAGRRGAASHLASAWVALQKVEPARAKQELARAHAAVRQCPDAVMAGLHALVGAQAKLLEGLPRQALEETRQVTQGPQWLRRRLLLLQSEAHALLGETAEARACAERAGDADDLRKPLALALAALSAGRPEEAVRAVHAVLAEPGLVPVDVRLDALLLDARLAYQGGDPSRGRRMLDRALRLGDREQALMPFARSKPWLQPLLRHDPYLVRPYLRFLARLRLTPESGEERLDATLYGRLSARELDVLQHLSKVMTTEEIAAQMYVSVNTVKTHLKSIYRKLAVTRRAEAVRRAKHLSLV</sequence>
<dbReference type="Pfam" id="PF25873">
    <property type="entry name" value="WHD_MalT"/>
    <property type="match status" value="1"/>
</dbReference>
<accession>A0A1M4EGK3</accession>
<keyword evidence="2" id="KW-0238">DNA-binding</keyword>
<protein>
    <submittedName>
        <fullName evidence="5">Regulatory protein, LuxR</fullName>
    </submittedName>
</protein>
<dbReference type="EMBL" id="LT559118">
    <property type="protein sequence ID" value="SBO97950.1"/>
    <property type="molecule type" value="Genomic_DNA"/>
</dbReference>
<dbReference type="PANTHER" id="PTHR44688:SF16">
    <property type="entry name" value="DNA-BINDING TRANSCRIPTIONAL ACTIVATOR DEVR_DOSR"/>
    <property type="match status" value="1"/>
</dbReference>
<dbReference type="InterPro" id="IPR016032">
    <property type="entry name" value="Sig_transdc_resp-reg_C-effctor"/>
</dbReference>
<evidence type="ECO:0000256" key="3">
    <source>
        <dbReference type="ARBA" id="ARBA00023163"/>
    </source>
</evidence>
<dbReference type="Gene3D" id="1.25.40.10">
    <property type="entry name" value="Tetratricopeptide repeat domain"/>
    <property type="match status" value="1"/>
</dbReference>
<gene>
    <name evidence="5" type="ORF">BN4615_P7466</name>
</gene>
<evidence type="ECO:0000313" key="5">
    <source>
        <dbReference type="EMBL" id="SBO97950.1"/>
    </source>
</evidence>
<dbReference type="Pfam" id="PF00196">
    <property type="entry name" value="GerE"/>
    <property type="match status" value="1"/>
</dbReference>
<dbReference type="PRINTS" id="PR00038">
    <property type="entry name" value="HTHLUXR"/>
</dbReference>
<dbReference type="InterPro" id="IPR059106">
    <property type="entry name" value="WHD_MalT"/>
</dbReference>
<feature type="domain" description="HTH luxR-type" evidence="4">
    <location>
        <begin position="797"/>
        <end position="862"/>
    </location>
</feature>
<dbReference type="GO" id="GO:0003677">
    <property type="term" value="F:DNA binding"/>
    <property type="evidence" value="ECO:0007669"/>
    <property type="project" value="UniProtKB-KW"/>
</dbReference>
<dbReference type="InterPro" id="IPR000792">
    <property type="entry name" value="Tscrpt_reg_LuxR_C"/>
</dbReference>
<dbReference type="SMART" id="SM00421">
    <property type="entry name" value="HTH_LUXR"/>
    <property type="match status" value="1"/>
</dbReference>
<evidence type="ECO:0000256" key="1">
    <source>
        <dbReference type="ARBA" id="ARBA00023015"/>
    </source>
</evidence>
<keyword evidence="3" id="KW-0804">Transcription</keyword>
<dbReference type="SUPFAM" id="SSF52540">
    <property type="entry name" value="P-loop containing nucleoside triphosphate hydrolases"/>
    <property type="match status" value="1"/>
</dbReference>
<dbReference type="SUPFAM" id="SSF46894">
    <property type="entry name" value="C-terminal effector domain of the bipartite response regulators"/>
    <property type="match status" value="1"/>
</dbReference>
<dbReference type="AlphaFoldDB" id="A0A1M4EGK3"/>
<name>A0A1M4EGK3_9ACTN</name>
<dbReference type="Gene3D" id="3.40.50.300">
    <property type="entry name" value="P-loop containing nucleotide triphosphate hydrolases"/>
    <property type="match status" value="1"/>
</dbReference>
<dbReference type="InterPro" id="IPR036388">
    <property type="entry name" value="WH-like_DNA-bd_sf"/>
</dbReference>